<gene>
    <name evidence="3" type="ORF">METZ01_LOCUS319285</name>
</gene>
<reference evidence="3" key="1">
    <citation type="submission" date="2018-05" db="EMBL/GenBank/DDBJ databases">
        <authorList>
            <person name="Lanie J.A."/>
            <person name="Ng W.-L."/>
            <person name="Kazmierczak K.M."/>
            <person name="Andrzejewski T.M."/>
            <person name="Davidsen T.M."/>
            <person name="Wayne K.J."/>
            <person name="Tettelin H."/>
            <person name="Glass J.I."/>
            <person name="Rusch D."/>
            <person name="Podicherti R."/>
            <person name="Tsui H.-C.T."/>
            <person name="Winkler M.E."/>
        </authorList>
    </citation>
    <scope>NUCLEOTIDE SEQUENCE</scope>
</reference>
<proteinExistence type="predicted"/>
<evidence type="ECO:0000256" key="2">
    <source>
        <dbReference type="SAM" id="MobiDB-lite"/>
    </source>
</evidence>
<dbReference type="EMBL" id="UINC01103779">
    <property type="protein sequence ID" value="SVC66431.1"/>
    <property type="molecule type" value="Genomic_DNA"/>
</dbReference>
<dbReference type="AlphaFoldDB" id="A0A382P3M5"/>
<evidence type="ECO:0000313" key="3">
    <source>
        <dbReference type="EMBL" id="SVC66431.1"/>
    </source>
</evidence>
<feature type="compositionally biased region" description="Basic residues" evidence="2">
    <location>
        <begin position="159"/>
        <end position="173"/>
    </location>
</feature>
<accession>A0A382P3M5</accession>
<feature type="coiled-coil region" evidence="1">
    <location>
        <begin position="65"/>
        <end position="112"/>
    </location>
</feature>
<feature type="region of interest" description="Disordered" evidence="2">
    <location>
        <begin position="142"/>
        <end position="188"/>
    </location>
</feature>
<sequence>RGKPVPAHQIKREWHEPAPEGIVAGQWYNPSDLAMTTAMGSNRNIGHGDAAYYGGIITGLKPEVKAAEKAKREFIEKERRQAEQELRAIEDLKQQKADFEKQQQQMAILAQQTEARTQQLVEETARQDRINAAAEALRLKREARRAKVSPAGQQFQVTKPKKRRKVTRRRYTAPRRSGADPRQASIPW</sequence>
<organism evidence="3">
    <name type="scientific">marine metagenome</name>
    <dbReference type="NCBI Taxonomy" id="408172"/>
    <lineage>
        <taxon>unclassified sequences</taxon>
        <taxon>metagenomes</taxon>
        <taxon>ecological metagenomes</taxon>
    </lineage>
</organism>
<name>A0A382P3M5_9ZZZZ</name>
<protein>
    <submittedName>
        <fullName evidence="3">Uncharacterized protein</fullName>
    </submittedName>
</protein>
<keyword evidence="1" id="KW-0175">Coiled coil</keyword>
<feature type="non-terminal residue" evidence="3">
    <location>
        <position position="1"/>
    </location>
</feature>
<evidence type="ECO:0000256" key="1">
    <source>
        <dbReference type="SAM" id="Coils"/>
    </source>
</evidence>